<comment type="similarity">
    <text evidence="3">Belongs to the ATG2 family.</text>
</comment>
<comment type="catalytic activity">
    <reaction evidence="11">
        <text>a 1,2-diacyl-sn-glycero-3-phosphoethanolamine(in) = a 1,2-diacyl-sn-glycero-3-phosphoethanolamine(out)</text>
        <dbReference type="Rhea" id="RHEA:38895"/>
        <dbReference type="ChEBI" id="CHEBI:64612"/>
    </reaction>
</comment>
<dbReference type="RefSeq" id="XP_002289918.1">
    <property type="nucleotide sequence ID" value="XM_002289882.1"/>
</dbReference>
<accession>B8C043</accession>
<protein>
    <recommendedName>
        <fullName evidence="4">Autophagy-related protein 2</fullName>
    </recommendedName>
</protein>
<evidence type="ECO:0000256" key="6">
    <source>
        <dbReference type="ARBA" id="ARBA00022824"/>
    </source>
</evidence>
<evidence type="ECO:0000313" key="13">
    <source>
        <dbReference type="EMBL" id="EED93455.1"/>
    </source>
</evidence>
<feature type="region of interest" description="Disordered" evidence="12">
    <location>
        <begin position="1336"/>
        <end position="1356"/>
    </location>
</feature>
<dbReference type="GO" id="GO:0000045">
    <property type="term" value="P:autophagosome assembly"/>
    <property type="evidence" value="ECO:0000318"/>
    <property type="project" value="GO_Central"/>
</dbReference>
<evidence type="ECO:0000256" key="9">
    <source>
        <dbReference type="ARBA" id="ARBA00023136"/>
    </source>
</evidence>
<evidence type="ECO:0000256" key="7">
    <source>
        <dbReference type="ARBA" id="ARBA00023006"/>
    </source>
</evidence>
<dbReference type="PaxDb" id="35128-Thaps4726"/>
<dbReference type="STRING" id="35128.B8C043"/>
<keyword evidence="6" id="KW-0256">Endoplasmic reticulum</keyword>
<keyword evidence="9" id="KW-0472">Membrane</keyword>
<organism evidence="13 14">
    <name type="scientific">Thalassiosira pseudonana</name>
    <name type="common">Marine diatom</name>
    <name type="synonym">Cyclotella nana</name>
    <dbReference type="NCBI Taxonomy" id="35128"/>
    <lineage>
        <taxon>Eukaryota</taxon>
        <taxon>Sar</taxon>
        <taxon>Stramenopiles</taxon>
        <taxon>Ochrophyta</taxon>
        <taxon>Bacillariophyta</taxon>
        <taxon>Coscinodiscophyceae</taxon>
        <taxon>Thalassiosirophycidae</taxon>
        <taxon>Thalassiosirales</taxon>
        <taxon>Thalassiosiraceae</taxon>
        <taxon>Thalassiosira</taxon>
    </lineage>
</organism>
<evidence type="ECO:0000256" key="10">
    <source>
        <dbReference type="ARBA" id="ARBA00024479"/>
    </source>
</evidence>
<dbReference type="GO" id="GO:0006869">
    <property type="term" value="P:lipid transport"/>
    <property type="evidence" value="ECO:0007669"/>
    <property type="project" value="UniProtKB-KW"/>
</dbReference>
<evidence type="ECO:0000256" key="1">
    <source>
        <dbReference type="ARBA" id="ARBA00004406"/>
    </source>
</evidence>
<feature type="region of interest" description="Disordered" evidence="12">
    <location>
        <begin position="909"/>
        <end position="929"/>
    </location>
</feature>
<dbReference type="KEGG" id="tps:THAPSDRAFT_4726"/>
<evidence type="ECO:0000256" key="2">
    <source>
        <dbReference type="ARBA" id="ARBA00004623"/>
    </source>
</evidence>
<dbReference type="GO" id="GO:0000407">
    <property type="term" value="C:phagophore assembly site"/>
    <property type="evidence" value="ECO:0000318"/>
    <property type="project" value="GO_Central"/>
</dbReference>
<evidence type="ECO:0000256" key="8">
    <source>
        <dbReference type="ARBA" id="ARBA00023055"/>
    </source>
</evidence>
<dbReference type="EMBL" id="CM000641">
    <property type="protein sequence ID" value="EED93455.1"/>
    <property type="molecule type" value="Genomic_DNA"/>
</dbReference>
<evidence type="ECO:0000256" key="5">
    <source>
        <dbReference type="ARBA" id="ARBA00022448"/>
    </source>
</evidence>
<comment type="catalytic activity">
    <reaction evidence="10">
        <text>a 1,2-diacyl-sn-glycero-3-phospho-L-serine(in) = a 1,2-diacyl-sn-glycero-3-phospho-L-serine(out)</text>
        <dbReference type="Rhea" id="RHEA:38663"/>
        <dbReference type="ChEBI" id="CHEBI:57262"/>
    </reaction>
</comment>
<dbReference type="GO" id="GO:0005789">
    <property type="term" value="C:endoplasmic reticulum membrane"/>
    <property type="evidence" value="ECO:0007669"/>
    <property type="project" value="UniProtKB-SubCell"/>
</dbReference>
<dbReference type="Proteomes" id="UP000001449">
    <property type="component" value="Chromosome 4"/>
</dbReference>
<dbReference type="OMA" id="WIEDICA"/>
<dbReference type="InParanoid" id="B8C043"/>
<dbReference type="HOGENOM" id="CLU_234479_0_0_1"/>
<evidence type="ECO:0000256" key="11">
    <source>
        <dbReference type="ARBA" id="ARBA00024615"/>
    </source>
</evidence>
<gene>
    <name evidence="13" type="ORF">THAPSDRAFT_4726</name>
</gene>
<evidence type="ECO:0000256" key="4">
    <source>
        <dbReference type="ARBA" id="ARBA00018070"/>
    </source>
</evidence>
<keyword evidence="14" id="KW-1185">Reference proteome</keyword>
<dbReference type="GO" id="GO:0061908">
    <property type="term" value="C:phagophore"/>
    <property type="evidence" value="ECO:0000318"/>
    <property type="project" value="GO_Central"/>
</dbReference>
<dbReference type="eggNOG" id="KOG2993">
    <property type="taxonomic scope" value="Eukaryota"/>
</dbReference>
<dbReference type="GO" id="GO:0034727">
    <property type="term" value="P:piecemeal microautophagy of the nucleus"/>
    <property type="evidence" value="ECO:0000318"/>
    <property type="project" value="GO_Central"/>
</dbReference>
<name>B8C043_THAPS</name>
<dbReference type="GeneID" id="7443745"/>
<dbReference type="GO" id="GO:0032266">
    <property type="term" value="F:phosphatidylinositol-3-phosphate binding"/>
    <property type="evidence" value="ECO:0000318"/>
    <property type="project" value="GO_Central"/>
</dbReference>
<comment type="subcellular location">
    <subcellularLocation>
        <location evidence="1">Endoplasmic reticulum membrane</location>
        <topology evidence="1">Peripheral membrane protein</topology>
    </subcellularLocation>
    <subcellularLocation>
        <location evidence="2">Preautophagosomal structure membrane</location>
        <topology evidence="2">Peripheral membrane protein</topology>
    </subcellularLocation>
</comment>
<dbReference type="GO" id="GO:0061709">
    <property type="term" value="P:reticulophagy"/>
    <property type="evidence" value="ECO:0000318"/>
    <property type="project" value="GO_Central"/>
</dbReference>
<dbReference type="GO" id="GO:0034045">
    <property type="term" value="C:phagophore assembly site membrane"/>
    <property type="evidence" value="ECO:0007669"/>
    <property type="project" value="UniProtKB-SubCell"/>
</dbReference>
<proteinExistence type="inferred from homology"/>
<dbReference type="Pfam" id="PF13329">
    <property type="entry name" value="ATG2_CAD"/>
    <property type="match status" value="1"/>
</dbReference>
<keyword evidence="5" id="KW-0813">Transport</keyword>
<keyword evidence="7" id="KW-0072">Autophagy</keyword>
<feature type="compositionally biased region" description="Basic and acidic residues" evidence="12">
    <location>
        <begin position="1346"/>
        <end position="1356"/>
    </location>
</feature>
<dbReference type="GO" id="GO:0061723">
    <property type="term" value="P:glycophagy"/>
    <property type="evidence" value="ECO:0000318"/>
    <property type="project" value="GO_Central"/>
</dbReference>
<dbReference type="InterPro" id="IPR026849">
    <property type="entry name" value="ATG2"/>
</dbReference>
<sequence>MNSSTSWSWKHRFYTFLLRRALGSFLTSRSAAELHRSIQDIDWSEGKLVLVDVELDPTYLTSLIHGGDNQVGDPSGEDETPSTIKTQHNIAVQRAFIRRFAIHLSLCDIEHQSAAKSPTRKATSMLLHSLFGSDDSTDDYGESSTSGIALVAQVEIEGLEIILAPNNGRTTAKLRNIKQSPKTTASTTDQDAAAPGFISSLVDSALKSLRLSISVVDARVRAYSQYCDNFSGLNDTVNVANDVGHTALDACWISVHLTSAKYYDLIDREQKKDNASQAKIHNSTEKMVISKALDWESIAIETGQTNSPFTRIFFQSSGDGRLRFRVFEKWAIGTDRASKPQFISARQDVEVSLDQQIAVELDLCSMVRVVEITNSVTARETTLDSTDSADFEDPVNEDLDAIQAYSTLADDFTREAYDQIMKRYTEARHLARTKELRGGLLIPSFDEGGDVSDDRDISFDAFFDANDHSVSYYCSIVDENSSSEIELSSGMRVEGRRRILSNAKFELGLAEFTVKIQLNDDPMEATVTGSQQDQSEFVLLSMGDLRVVLFGSEDGESKINCSISHFDIEGQLVESDSTSQRSQTTIINESLLRFVDDSAGGNEMLVSSPPCMSVLVEKSVIDKETLENGYSVDMILQPLEIIHRDRAMSCLSNMATKLLILKSSVKEESQPSKQSSTRVSVSCVSVIVLVPYCNDTIHSRLFERCGYKDQTSRSSPFLGLGLELDNISFDFSNRHMSASCPNVHEAKSVVKVSNVILFSKVTGIERSGRRGRRKLTSYVSRRTDLLVCTGSDESESDACVVVSLSQITPKHNHPIKRNTSAFPMILPLSSLKAHQESDDSDGIEEFYSDALKSTNNQPQHDACHVRSSDPQFVMSSEANETQHEVVVRVPNIFFDITKWERDELHTILSSLGSGGDRDKPNVEPPKPENAVDKLGLAINVGQASILLHGHDNIDSYSIIMDKIQLHTLMTPSGVRNLRVLSHDVTLYELSNLSHLGSIQLDNEFQFSSLGRSKRVQERFTEHLPSFARVIFFRSKLCQPLSPETPAVMIDVLFRGGVDGLNVVAGDDVYREKSIHANIYDMTYRYNMNSEWIQNITSLLKSETSQQAEEKETHGTDDSEEHSLTNLFVNLTDCNFDYTSPLYYKTASRVILRLGEVRLSSNVVSSSAMQAYKTSLSDVYLHLCNHRHLYNEENEHISCSHRHFNSNDLVVPDGRGCLSGRTTLTFNDVLSRMGFVHVAMLDTLDAIILRASSANRRCNDPATTIALTLGKLSLNVCRDSLSCLSSTVDDWLVKFTAVSEEELNAMRELSERQSMIGAEKKSNTNEVFLPFEQQRHTTEDDAMSLEPSEKLAKSNTKKDVSPLETDIHQSYQSIFRDDDVYLDLTKSLLLQNYYTFDVTKTHPTINHPNAFAERSQEPIISLQSSSSDDEWAAVEHDYIRNSKLPPDQEQHSEWIICDANNGEQTQQEARTDFYSQQVKIFPQHIPSRPIFDPLAVGSSDAAKLAGTHTPPAIGLCFIVKDASIKCHFFDGLDFVHEATSVHRKQQGLHDRRKMLLNGLVDGNEQSATLNGILLPEERNERLRREFAQRKLRRNTQRYFSISIDGLKLKQDSFVDSVEHRLASCLDLSMSDLFIAETISNKEPVKLLGEWSNESQHPRDDNDGIVRLKMVTKHPSLRVSADGKLMSDESRATLELLPLRCYFNQSALRFIRGYFADESSNPNDDNNHTDDKEVGGESEDGIIPVFFTSFKVWPSKLKVDYTPDNMDVHALRDGSYAEILNLCPLEDMVLTLQPVENHDLLGWGSVFSELSSRWIEDICATQLSKFVTRATPLQLISTLTEGVADLAMVVIVPAGSFTDYFKNVVVGTTSFAGKVALETLSTSAKLTKFAASQLNRIAFGK</sequence>
<dbReference type="GO" id="GO:0043495">
    <property type="term" value="F:protein-membrane adaptor activity"/>
    <property type="evidence" value="ECO:0000318"/>
    <property type="project" value="GO_Central"/>
</dbReference>
<evidence type="ECO:0000256" key="3">
    <source>
        <dbReference type="ARBA" id="ARBA00009714"/>
    </source>
</evidence>
<dbReference type="GO" id="GO:0000422">
    <property type="term" value="P:autophagy of mitochondrion"/>
    <property type="evidence" value="ECO:0000318"/>
    <property type="project" value="GO_Central"/>
</dbReference>
<reference evidence="13 14" key="2">
    <citation type="journal article" date="2008" name="Nature">
        <title>The Phaeodactylum genome reveals the evolutionary history of diatom genomes.</title>
        <authorList>
            <person name="Bowler C."/>
            <person name="Allen A.E."/>
            <person name="Badger J.H."/>
            <person name="Grimwood J."/>
            <person name="Jabbari K."/>
            <person name="Kuo A."/>
            <person name="Maheswari U."/>
            <person name="Martens C."/>
            <person name="Maumus F."/>
            <person name="Otillar R.P."/>
            <person name="Rayko E."/>
            <person name="Salamov A."/>
            <person name="Vandepoele K."/>
            <person name="Beszteri B."/>
            <person name="Gruber A."/>
            <person name="Heijde M."/>
            <person name="Katinka M."/>
            <person name="Mock T."/>
            <person name="Valentin K."/>
            <person name="Verret F."/>
            <person name="Berges J.A."/>
            <person name="Brownlee C."/>
            <person name="Cadoret J.P."/>
            <person name="Chiovitti A."/>
            <person name="Choi C.J."/>
            <person name="Coesel S."/>
            <person name="De Martino A."/>
            <person name="Detter J.C."/>
            <person name="Durkin C."/>
            <person name="Falciatore A."/>
            <person name="Fournet J."/>
            <person name="Haruta M."/>
            <person name="Huysman M.J."/>
            <person name="Jenkins B.D."/>
            <person name="Jiroutova K."/>
            <person name="Jorgensen R.E."/>
            <person name="Joubert Y."/>
            <person name="Kaplan A."/>
            <person name="Kroger N."/>
            <person name="Kroth P.G."/>
            <person name="La Roche J."/>
            <person name="Lindquist E."/>
            <person name="Lommer M."/>
            <person name="Martin-Jezequel V."/>
            <person name="Lopez P.J."/>
            <person name="Lucas S."/>
            <person name="Mangogna M."/>
            <person name="McGinnis K."/>
            <person name="Medlin L.K."/>
            <person name="Montsant A."/>
            <person name="Oudot-Le Secq M.P."/>
            <person name="Napoli C."/>
            <person name="Obornik M."/>
            <person name="Parker M.S."/>
            <person name="Petit J.L."/>
            <person name="Porcel B.M."/>
            <person name="Poulsen N."/>
            <person name="Robison M."/>
            <person name="Rychlewski L."/>
            <person name="Rynearson T.A."/>
            <person name="Schmutz J."/>
            <person name="Shapiro H."/>
            <person name="Siaut M."/>
            <person name="Stanley M."/>
            <person name="Sussman M.R."/>
            <person name="Taylor A.R."/>
            <person name="Vardi A."/>
            <person name="von Dassow P."/>
            <person name="Vyverman W."/>
            <person name="Willis A."/>
            <person name="Wyrwicz L.S."/>
            <person name="Rokhsar D.S."/>
            <person name="Weissenbach J."/>
            <person name="Armbrust E.V."/>
            <person name="Green B.R."/>
            <person name="Van de Peer Y."/>
            <person name="Grigoriev I.V."/>
        </authorList>
    </citation>
    <scope>NUCLEOTIDE SEQUENCE [LARGE SCALE GENOMIC DNA]</scope>
    <source>
        <strain evidence="13 14">CCMP1335</strain>
    </source>
</reference>
<dbReference type="PANTHER" id="PTHR13190">
    <property type="entry name" value="AUTOPHAGY-RELATED 2, ISOFORM A"/>
    <property type="match status" value="1"/>
</dbReference>
<keyword evidence="8" id="KW-0445">Lipid transport</keyword>
<dbReference type="GO" id="GO:0000425">
    <property type="term" value="P:pexophagy"/>
    <property type="evidence" value="ECO:0000318"/>
    <property type="project" value="GO_Central"/>
</dbReference>
<reference evidence="13 14" key="1">
    <citation type="journal article" date="2004" name="Science">
        <title>The genome of the diatom Thalassiosira pseudonana: ecology, evolution, and metabolism.</title>
        <authorList>
            <person name="Armbrust E.V."/>
            <person name="Berges J.A."/>
            <person name="Bowler C."/>
            <person name="Green B.R."/>
            <person name="Martinez D."/>
            <person name="Putnam N.H."/>
            <person name="Zhou S."/>
            <person name="Allen A.E."/>
            <person name="Apt K.E."/>
            <person name="Bechner M."/>
            <person name="Brzezinski M.A."/>
            <person name="Chaal B.K."/>
            <person name="Chiovitti A."/>
            <person name="Davis A.K."/>
            <person name="Demarest M.S."/>
            <person name="Detter J.C."/>
            <person name="Glavina T."/>
            <person name="Goodstein D."/>
            <person name="Hadi M.Z."/>
            <person name="Hellsten U."/>
            <person name="Hildebrand M."/>
            <person name="Jenkins B.D."/>
            <person name="Jurka J."/>
            <person name="Kapitonov V.V."/>
            <person name="Kroger N."/>
            <person name="Lau W.W."/>
            <person name="Lane T.W."/>
            <person name="Larimer F.W."/>
            <person name="Lippmeier J.C."/>
            <person name="Lucas S."/>
            <person name="Medina M."/>
            <person name="Montsant A."/>
            <person name="Obornik M."/>
            <person name="Parker M.S."/>
            <person name="Palenik B."/>
            <person name="Pazour G.J."/>
            <person name="Richardson P.M."/>
            <person name="Rynearson T.A."/>
            <person name="Saito M.A."/>
            <person name="Schwartz D.C."/>
            <person name="Thamatrakoln K."/>
            <person name="Valentin K."/>
            <person name="Vardi A."/>
            <person name="Wilkerson F.P."/>
            <person name="Rokhsar D.S."/>
        </authorList>
    </citation>
    <scope>NUCLEOTIDE SEQUENCE [LARGE SCALE GENOMIC DNA]</scope>
    <source>
        <strain evidence="13 14">CCMP1335</strain>
    </source>
</reference>
<evidence type="ECO:0000256" key="12">
    <source>
        <dbReference type="SAM" id="MobiDB-lite"/>
    </source>
</evidence>
<evidence type="ECO:0000313" key="14">
    <source>
        <dbReference type="Proteomes" id="UP000001449"/>
    </source>
</evidence>
<dbReference type="PANTHER" id="PTHR13190:SF1">
    <property type="entry name" value="AUTOPHAGY-RELATED 2, ISOFORM A"/>
    <property type="match status" value="1"/>
</dbReference>
<feature type="compositionally biased region" description="Basic and acidic residues" evidence="12">
    <location>
        <begin position="915"/>
        <end position="929"/>
    </location>
</feature>